<dbReference type="AlphaFoldDB" id="A0AAV2TLH3"/>
<reference evidence="1" key="1">
    <citation type="submission" date="2024-06" db="EMBL/GenBank/DDBJ databases">
        <authorList>
            <person name="Liu X."/>
            <person name="Lenzi L."/>
            <person name="Haldenby T S."/>
            <person name="Uol C."/>
        </authorList>
    </citation>
    <scope>NUCLEOTIDE SEQUENCE</scope>
</reference>
<gene>
    <name evidence="1" type="ORF">CDAUBV1_LOCUS11477</name>
</gene>
<evidence type="ECO:0000313" key="1">
    <source>
        <dbReference type="EMBL" id="CAL5137223.1"/>
    </source>
</evidence>
<organism evidence="1 2">
    <name type="scientific">Calicophoron daubneyi</name>
    <name type="common">Rumen fluke</name>
    <name type="synonym">Paramphistomum daubneyi</name>
    <dbReference type="NCBI Taxonomy" id="300641"/>
    <lineage>
        <taxon>Eukaryota</taxon>
        <taxon>Metazoa</taxon>
        <taxon>Spiralia</taxon>
        <taxon>Lophotrochozoa</taxon>
        <taxon>Platyhelminthes</taxon>
        <taxon>Trematoda</taxon>
        <taxon>Digenea</taxon>
        <taxon>Plagiorchiida</taxon>
        <taxon>Pronocephalata</taxon>
        <taxon>Paramphistomoidea</taxon>
        <taxon>Paramphistomidae</taxon>
        <taxon>Calicophoron</taxon>
    </lineage>
</organism>
<sequence>MAGSDGHEVFSLLWSVTDKIFEHVADIRNLLNTAGIPVASNLSDDPPSYESCTSEHFIEQLKEKFNCLEDLNKQRKLLYDQHADKENECDQVRNVRSEKDQQVSD</sequence>
<dbReference type="Proteomes" id="UP001497525">
    <property type="component" value="Unassembled WGS sequence"/>
</dbReference>
<comment type="caution">
    <text evidence="1">The sequence shown here is derived from an EMBL/GenBank/DDBJ whole genome shotgun (WGS) entry which is preliminary data.</text>
</comment>
<accession>A0AAV2TLH3</accession>
<name>A0AAV2TLH3_CALDB</name>
<evidence type="ECO:0000313" key="2">
    <source>
        <dbReference type="Proteomes" id="UP001497525"/>
    </source>
</evidence>
<proteinExistence type="predicted"/>
<protein>
    <submittedName>
        <fullName evidence="1">Uncharacterized protein</fullName>
    </submittedName>
</protein>
<dbReference type="EMBL" id="CAXLJL010000378">
    <property type="protein sequence ID" value="CAL5137223.1"/>
    <property type="molecule type" value="Genomic_DNA"/>
</dbReference>